<evidence type="ECO:0000259" key="3">
    <source>
        <dbReference type="Pfam" id="PF13231"/>
    </source>
</evidence>
<dbReference type="Pfam" id="PF13231">
    <property type="entry name" value="PMT_2"/>
    <property type="match status" value="1"/>
</dbReference>
<sequence length="570" mass="67304">MTNNNENKFYKIFLESWHPFSWIALAIFFVYGATLLFNIVYLDDNVLVTGQYQFNKNLSNIPQAFNEDIFRTPQNGGTFYRPVERLTFMLDAQFGENSVIFMSHFSNILLHFLAISLLFLFLLKLNIKKEIAFLFSLFFSIHPLTAQTVAFISGRNDSLLAIPIFLSLILFINFLETKNNKYIIWHYILFTIALFTKETAIVLPVISIFYLLIFMGWKKIIIDYKTYIKIGSIWIFIVAFWFLVRMSVLHNFIGNANYNLFTSIYKNLPSLIPAIGKIFLPFDLSVFPIMDDMLIIYGIISLIFLTIWFFLSEKRNLKFIFFGSIWFFIFIFLTLIKPIDTVPEFSENRIYIPMFGFIFIILGLGKIKLSYFIKEKINSKKIVIFTSLLLIIIFSFITIYRNKYYKNRLNFWKNATETSPSFAFNHKNLGAMEYLDGNMENAEKEYKIALELNPKEVMVHNNLGLIYASKNNLIEAEKEYKKELEINPNYDNAYFNLGLLYWQEKKYDEAKTSWEKTLTINPDYIDAFNALMIYNYEQKKYKEMSIYANELYKRGIQIPTEIIQIIQNQN</sequence>
<dbReference type="InterPro" id="IPR038731">
    <property type="entry name" value="RgtA/B/C-like"/>
</dbReference>
<dbReference type="PANTHER" id="PTHR44809:SF1">
    <property type="entry name" value="PROTEIN O-MANNOSYL-TRANSFERASE TMTC1"/>
    <property type="match status" value="1"/>
</dbReference>
<keyword evidence="2" id="KW-0812">Transmembrane</keyword>
<feature type="transmembrane region" description="Helical" evidence="2">
    <location>
        <begin position="187"/>
        <end position="214"/>
    </location>
</feature>
<dbReference type="SUPFAM" id="SSF48452">
    <property type="entry name" value="TPR-like"/>
    <property type="match status" value="1"/>
</dbReference>
<proteinExistence type="predicted"/>
<feature type="transmembrane region" description="Helical" evidence="2">
    <location>
        <begin position="99"/>
        <end position="122"/>
    </location>
</feature>
<dbReference type="PROSITE" id="PS50005">
    <property type="entry name" value="TPR"/>
    <property type="match status" value="3"/>
</dbReference>
<evidence type="ECO:0000256" key="2">
    <source>
        <dbReference type="SAM" id="Phobius"/>
    </source>
</evidence>
<feature type="transmembrane region" description="Helical" evidence="2">
    <location>
        <begin position="381"/>
        <end position="400"/>
    </location>
</feature>
<feature type="transmembrane region" description="Helical" evidence="2">
    <location>
        <begin position="294"/>
        <end position="312"/>
    </location>
</feature>
<feature type="transmembrane region" description="Helical" evidence="2">
    <location>
        <begin position="158"/>
        <end position="175"/>
    </location>
</feature>
<dbReference type="SMART" id="SM00028">
    <property type="entry name" value="TPR"/>
    <property type="match status" value="3"/>
</dbReference>
<name>A0A0F9YF10_9BACT</name>
<gene>
    <name evidence="4" type="ORF">UR19_C0006G0036</name>
</gene>
<reference evidence="4 5" key="1">
    <citation type="journal article" date="2015" name="Nature">
        <title>rRNA introns, odd ribosomes, and small enigmatic genomes across a large radiation of phyla.</title>
        <authorList>
            <person name="Brown C.T."/>
            <person name="Hug L.A."/>
            <person name="Thomas B.C."/>
            <person name="Sharon I."/>
            <person name="Castelle C.J."/>
            <person name="Singh A."/>
            <person name="Wilkins M.J."/>
            <person name="Williams K.H."/>
            <person name="Banfield J.F."/>
        </authorList>
    </citation>
    <scope>NUCLEOTIDE SEQUENCE [LARGE SCALE GENOMIC DNA]</scope>
</reference>
<dbReference type="Proteomes" id="UP000034934">
    <property type="component" value="Unassembled WGS sequence"/>
</dbReference>
<dbReference type="PANTHER" id="PTHR44809">
    <property type="match status" value="1"/>
</dbReference>
<organism evidence="4 5">
    <name type="scientific">Candidatus Nomurabacteria bacterium GW2011_GWF1_31_48</name>
    <dbReference type="NCBI Taxonomy" id="1618767"/>
    <lineage>
        <taxon>Bacteria</taxon>
        <taxon>Candidatus Nomuraibacteriota</taxon>
    </lineage>
</organism>
<evidence type="ECO:0000313" key="5">
    <source>
        <dbReference type="Proteomes" id="UP000034934"/>
    </source>
</evidence>
<evidence type="ECO:0000256" key="1">
    <source>
        <dbReference type="PROSITE-ProRule" id="PRU00339"/>
    </source>
</evidence>
<dbReference type="InterPro" id="IPR019734">
    <property type="entry name" value="TPR_rpt"/>
</dbReference>
<dbReference type="Gene3D" id="1.25.40.10">
    <property type="entry name" value="Tetratricopeptide repeat domain"/>
    <property type="match status" value="3"/>
</dbReference>
<feature type="transmembrane region" description="Helical" evidence="2">
    <location>
        <begin position="226"/>
        <end position="244"/>
    </location>
</feature>
<feature type="repeat" description="TPR" evidence="1">
    <location>
        <begin position="423"/>
        <end position="456"/>
    </location>
</feature>
<dbReference type="PROSITE" id="PS50293">
    <property type="entry name" value="TPR_REGION"/>
    <property type="match status" value="1"/>
</dbReference>
<dbReference type="EMBL" id="LBOG01000006">
    <property type="protein sequence ID" value="KKP29973.1"/>
    <property type="molecule type" value="Genomic_DNA"/>
</dbReference>
<dbReference type="Pfam" id="PF00515">
    <property type="entry name" value="TPR_1"/>
    <property type="match status" value="1"/>
</dbReference>
<accession>A0A0F9YF10</accession>
<feature type="transmembrane region" description="Helical" evidence="2">
    <location>
        <begin position="131"/>
        <end position="152"/>
    </location>
</feature>
<feature type="transmembrane region" description="Helical" evidence="2">
    <location>
        <begin position="350"/>
        <end position="369"/>
    </location>
</feature>
<dbReference type="AlphaFoldDB" id="A0A0F9YF10"/>
<dbReference type="InterPro" id="IPR052943">
    <property type="entry name" value="TMTC_O-mannosyl-trnsfr"/>
</dbReference>
<dbReference type="InterPro" id="IPR011990">
    <property type="entry name" value="TPR-like_helical_dom_sf"/>
</dbReference>
<protein>
    <recommendedName>
        <fullName evidence="3">Glycosyltransferase RgtA/B/C/D-like domain-containing protein</fullName>
    </recommendedName>
</protein>
<keyword evidence="1" id="KW-0802">TPR repeat</keyword>
<comment type="caution">
    <text evidence="4">The sequence shown here is derived from an EMBL/GenBank/DDBJ whole genome shotgun (WGS) entry which is preliminary data.</text>
</comment>
<feature type="transmembrane region" description="Helical" evidence="2">
    <location>
        <begin position="319"/>
        <end position="338"/>
    </location>
</feature>
<dbReference type="Pfam" id="PF13181">
    <property type="entry name" value="TPR_8"/>
    <property type="match status" value="1"/>
</dbReference>
<feature type="domain" description="Glycosyltransferase RgtA/B/C/D-like" evidence="3">
    <location>
        <begin position="107"/>
        <end position="239"/>
    </location>
</feature>
<keyword evidence="2" id="KW-0472">Membrane</keyword>
<feature type="repeat" description="TPR" evidence="1">
    <location>
        <begin position="457"/>
        <end position="490"/>
    </location>
</feature>
<keyword evidence="2" id="KW-1133">Transmembrane helix</keyword>
<feature type="transmembrane region" description="Helical" evidence="2">
    <location>
        <begin position="20"/>
        <end position="42"/>
    </location>
</feature>
<evidence type="ECO:0000313" key="4">
    <source>
        <dbReference type="EMBL" id="KKP29973.1"/>
    </source>
</evidence>
<feature type="repeat" description="TPR" evidence="1">
    <location>
        <begin position="491"/>
        <end position="524"/>
    </location>
</feature>